<evidence type="ECO:0000256" key="5">
    <source>
        <dbReference type="ARBA" id="ARBA00022723"/>
    </source>
</evidence>
<dbReference type="InterPro" id="IPR023214">
    <property type="entry name" value="HAD_sf"/>
</dbReference>
<organism evidence="11 12">
    <name type="scientific">Aquiflexum balticum DSM 16537</name>
    <dbReference type="NCBI Taxonomy" id="758820"/>
    <lineage>
        <taxon>Bacteria</taxon>
        <taxon>Pseudomonadati</taxon>
        <taxon>Bacteroidota</taxon>
        <taxon>Cytophagia</taxon>
        <taxon>Cytophagales</taxon>
        <taxon>Cyclobacteriaceae</taxon>
        <taxon>Aquiflexum</taxon>
    </lineage>
</organism>
<keyword evidence="12" id="KW-1185">Reference proteome</keyword>
<evidence type="ECO:0000256" key="4">
    <source>
        <dbReference type="ARBA" id="ARBA00022605"/>
    </source>
</evidence>
<keyword evidence="6" id="KW-0378">Hydrolase</keyword>
<dbReference type="GO" id="GO:0005737">
    <property type="term" value="C:cytoplasm"/>
    <property type="evidence" value="ECO:0007669"/>
    <property type="project" value="TreeGrafter"/>
</dbReference>
<accession>A0A1W2H7A2</accession>
<keyword evidence="5" id="KW-0479">Metal-binding</keyword>
<evidence type="ECO:0000313" key="11">
    <source>
        <dbReference type="EMBL" id="SMD44376.1"/>
    </source>
</evidence>
<evidence type="ECO:0000313" key="12">
    <source>
        <dbReference type="Proteomes" id="UP000192333"/>
    </source>
</evidence>
<protein>
    <recommendedName>
        <fullName evidence="3">phosphoserine phosphatase</fullName>
        <ecNumber evidence="3">3.1.3.3</ecNumber>
    </recommendedName>
</protein>
<dbReference type="SUPFAM" id="SSF56784">
    <property type="entry name" value="HAD-like"/>
    <property type="match status" value="1"/>
</dbReference>
<proteinExistence type="predicted"/>
<dbReference type="AlphaFoldDB" id="A0A1W2H7A2"/>
<reference evidence="12" key="1">
    <citation type="submission" date="2017-04" db="EMBL/GenBank/DDBJ databases">
        <authorList>
            <person name="Varghese N."/>
            <person name="Submissions S."/>
        </authorList>
    </citation>
    <scope>NUCLEOTIDE SEQUENCE [LARGE SCALE GENOMIC DNA]</scope>
    <source>
        <strain evidence="12">DSM 16537</strain>
    </source>
</reference>
<dbReference type="Proteomes" id="UP000192333">
    <property type="component" value="Chromosome I"/>
</dbReference>
<comment type="catalytic activity">
    <reaction evidence="10">
        <text>O-phospho-D-serine + H2O = D-serine + phosphate</text>
        <dbReference type="Rhea" id="RHEA:24873"/>
        <dbReference type="ChEBI" id="CHEBI:15377"/>
        <dbReference type="ChEBI" id="CHEBI:35247"/>
        <dbReference type="ChEBI" id="CHEBI:43474"/>
        <dbReference type="ChEBI" id="CHEBI:58680"/>
        <dbReference type="EC" id="3.1.3.3"/>
    </reaction>
</comment>
<dbReference type="STRING" id="758820.SAMN00777080_2997"/>
<evidence type="ECO:0000256" key="1">
    <source>
        <dbReference type="ARBA" id="ARBA00001946"/>
    </source>
</evidence>
<dbReference type="InterPro" id="IPR050582">
    <property type="entry name" value="HAD-like_SerB"/>
</dbReference>
<comment type="pathway">
    <text evidence="2">Amino-acid biosynthesis; L-serine biosynthesis; L-serine from 3-phospho-D-glycerate: step 3/3.</text>
</comment>
<dbReference type="EMBL" id="LT838813">
    <property type="protein sequence ID" value="SMD44376.1"/>
    <property type="molecule type" value="Genomic_DNA"/>
</dbReference>
<dbReference type="PANTHER" id="PTHR43344">
    <property type="entry name" value="PHOSPHOSERINE PHOSPHATASE"/>
    <property type="match status" value="1"/>
</dbReference>
<keyword evidence="7" id="KW-0460">Magnesium</keyword>
<keyword evidence="8" id="KW-0718">Serine biosynthesis</keyword>
<evidence type="ECO:0000256" key="2">
    <source>
        <dbReference type="ARBA" id="ARBA00005135"/>
    </source>
</evidence>
<dbReference type="EC" id="3.1.3.3" evidence="3"/>
<dbReference type="GO" id="GO:0006564">
    <property type="term" value="P:L-serine biosynthetic process"/>
    <property type="evidence" value="ECO:0007669"/>
    <property type="project" value="UniProtKB-KW"/>
</dbReference>
<evidence type="ECO:0000256" key="10">
    <source>
        <dbReference type="ARBA" id="ARBA00048523"/>
    </source>
</evidence>
<keyword evidence="4" id="KW-0028">Amino-acid biosynthesis</keyword>
<evidence type="ECO:0000256" key="6">
    <source>
        <dbReference type="ARBA" id="ARBA00022801"/>
    </source>
</evidence>
<sequence>MTGFSFFSKEIMKFRSILILKVLVGLLLFEVGCTSPQSNSIAEVVVASDPLPSWNESSTKQQIIDFVTSTTTTGSPDFVPEADRIAVFDNDGTLWAEQPMYFQLIYAVDFIKKEASKHPDWQTQEPFKSVLSGDLSAVMKGGEKALLEMLMVSHAGMTTEEFGKSVNSWLQTATHPKTGKAYSQMIYQPMLELLEYLRANGYKTFIVSGGGIDFLRVFAEKVYGIPPYQVIGSSIKAKYDVVEGQPIITKLPEINFIDDKEGKPIAIHLHIGKRPVFAAGNSDGDYAMLEYTSKGDGPRFGMIIHHTDSLREYAYDRDSPIGRLEKGLDNAPMFNWSIVDMKTDWKVIFPFD</sequence>
<evidence type="ECO:0000256" key="8">
    <source>
        <dbReference type="ARBA" id="ARBA00023299"/>
    </source>
</evidence>
<gene>
    <name evidence="11" type="ORF">SAMN00777080_2997</name>
</gene>
<evidence type="ECO:0000256" key="7">
    <source>
        <dbReference type="ARBA" id="ARBA00022842"/>
    </source>
</evidence>
<comment type="catalytic activity">
    <reaction evidence="9">
        <text>O-phospho-L-serine + H2O = L-serine + phosphate</text>
        <dbReference type="Rhea" id="RHEA:21208"/>
        <dbReference type="ChEBI" id="CHEBI:15377"/>
        <dbReference type="ChEBI" id="CHEBI:33384"/>
        <dbReference type="ChEBI" id="CHEBI:43474"/>
        <dbReference type="ChEBI" id="CHEBI:57524"/>
        <dbReference type="EC" id="3.1.3.3"/>
    </reaction>
</comment>
<dbReference type="PANTHER" id="PTHR43344:SF2">
    <property type="entry name" value="PHOSPHOSERINE PHOSPHATASE"/>
    <property type="match status" value="1"/>
</dbReference>
<dbReference type="GO" id="GO:0000287">
    <property type="term" value="F:magnesium ion binding"/>
    <property type="evidence" value="ECO:0007669"/>
    <property type="project" value="TreeGrafter"/>
</dbReference>
<evidence type="ECO:0000256" key="9">
    <source>
        <dbReference type="ARBA" id="ARBA00048138"/>
    </source>
</evidence>
<comment type="cofactor">
    <cofactor evidence="1">
        <name>Mg(2+)</name>
        <dbReference type="ChEBI" id="CHEBI:18420"/>
    </cofactor>
</comment>
<evidence type="ECO:0000256" key="3">
    <source>
        <dbReference type="ARBA" id="ARBA00012640"/>
    </source>
</evidence>
<dbReference type="Gene3D" id="3.40.50.1000">
    <property type="entry name" value="HAD superfamily/HAD-like"/>
    <property type="match status" value="1"/>
</dbReference>
<dbReference type="InterPro" id="IPR036412">
    <property type="entry name" value="HAD-like_sf"/>
</dbReference>
<dbReference type="Pfam" id="PF12710">
    <property type="entry name" value="HAD"/>
    <property type="match status" value="1"/>
</dbReference>
<dbReference type="GO" id="GO:0036424">
    <property type="term" value="F:L-phosphoserine phosphatase activity"/>
    <property type="evidence" value="ECO:0007669"/>
    <property type="project" value="TreeGrafter"/>
</dbReference>
<name>A0A1W2H7A2_9BACT</name>